<dbReference type="CDD" id="cd01127">
    <property type="entry name" value="TrwB_TraG_TraD_VirD4"/>
    <property type="match status" value="2"/>
</dbReference>
<dbReference type="InterPro" id="IPR051539">
    <property type="entry name" value="T4SS-coupling_protein"/>
</dbReference>
<feature type="transmembrane region" description="Helical" evidence="7">
    <location>
        <begin position="25"/>
        <end position="48"/>
    </location>
</feature>
<geneLocation type="plasmid" evidence="9">
    <name>p1</name>
</geneLocation>
<gene>
    <name evidence="9" type="primary">traD</name>
    <name evidence="9" type="ORF">PG915_24525</name>
</gene>
<keyword evidence="5 7" id="KW-0472">Membrane</keyword>
<comment type="subcellular location">
    <subcellularLocation>
        <location evidence="1">Cell membrane</location>
        <topology evidence="1">Multi-pass membrane protein</topology>
    </subcellularLocation>
</comment>
<feature type="compositionally biased region" description="Polar residues" evidence="6">
    <location>
        <begin position="574"/>
        <end position="588"/>
    </location>
</feature>
<sequence>MLYRPDTDTITHHFRPVYEADQAKVWLVGCAFYVVAGGVEAVRLLWTGNSLSDMMAFAVCAALICAVMGYTRFRQAWPLVKRQAKLVSSQLTIEPLGKTRQRAKKYKDRTYFGEGYNYDPEHATDAYKIMAMSTKRRNIVVPVYLRQFVPYDPDLTEYLGGEPFLMGLGEEHPISVRDDTWRAHTLCQGLPGTGKTTALKIVALNELWREEPVLLIVIDPKNTPELKNGLEAEMKRQGKSDQFYYFSPARPTESVVVDCLANINRTTDIATRIINCIPEGGASGEVFRAFCWERVNQVAQAAHYVGERVTIMSLRYYLRREGMAKLVESCLKRYYVDNYGDEWEKNLANKFSSVPGKSLFDKMMTYYQSTLARDYAEESLSGIIDQFSKSDSDVASKTASLNALLEQLCSEPLSHLLSPNNDKVLDNDPRIVNIEEIARTGGVLYMATDGLTDPIISSSLSKLVSSAVAGASAHRYNFSQGEEPKVVFLIDEAHSALNTILLDLLAVGRQSRYQLFLCTQGLADISDKCGEDTMMRVQSLCANTISFRCEDKLTREYTSEKIGVADLVKHTKMRSNTTSTHDTMSQFTGGRGMREDSEERPLFPPHLVSALPNLQAICSFSNGEKTLVRLPVEPR</sequence>
<reference evidence="9" key="1">
    <citation type="submission" date="2023-01" db="EMBL/GenBank/DDBJ databases">
        <title>Vibrio sp. CB1-14 genome sequencing.</title>
        <authorList>
            <person name="Otstavnykh N."/>
            <person name="Isaeva M."/>
            <person name="Meleshko D."/>
        </authorList>
    </citation>
    <scope>NUCLEOTIDE SEQUENCE</scope>
    <source>
        <strain evidence="9">CB1-14</strain>
        <plasmid evidence="9">p1</plasmid>
    </source>
</reference>
<name>A0AAU8BQV7_9VIBR</name>
<dbReference type="Pfam" id="PF12696">
    <property type="entry name" value="TraG-D_C"/>
    <property type="match status" value="1"/>
</dbReference>
<dbReference type="PANTHER" id="PTHR37937">
    <property type="entry name" value="CONJUGATIVE TRANSFER: DNA TRANSPORT"/>
    <property type="match status" value="1"/>
</dbReference>
<evidence type="ECO:0000313" key="9">
    <source>
        <dbReference type="EMBL" id="XCD19105.1"/>
    </source>
</evidence>
<evidence type="ECO:0000256" key="1">
    <source>
        <dbReference type="ARBA" id="ARBA00004651"/>
    </source>
</evidence>
<dbReference type="AlphaFoldDB" id="A0AAU8BQV7"/>
<evidence type="ECO:0000256" key="3">
    <source>
        <dbReference type="ARBA" id="ARBA00022692"/>
    </source>
</evidence>
<evidence type="ECO:0000259" key="8">
    <source>
        <dbReference type="Pfam" id="PF12696"/>
    </source>
</evidence>
<evidence type="ECO:0000256" key="5">
    <source>
        <dbReference type="ARBA" id="ARBA00023136"/>
    </source>
</evidence>
<evidence type="ECO:0000256" key="4">
    <source>
        <dbReference type="ARBA" id="ARBA00022989"/>
    </source>
</evidence>
<dbReference type="InterPro" id="IPR032689">
    <property type="entry name" value="TraG-D_C"/>
</dbReference>
<protein>
    <submittedName>
        <fullName evidence="9">Conjugative transfer system coupling protein TraD</fullName>
    </submittedName>
</protein>
<evidence type="ECO:0000256" key="6">
    <source>
        <dbReference type="SAM" id="MobiDB-lite"/>
    </source>
</evidence>
<dbReference type="InterPro" id="IPR022458">
    <property type="entry name" value="Conjugative_coupling_TraG/TraD"/>
</dbReference>
<dbReference type="Gene3D" id="3.40.50.300">
    <property type="entry name" value="P-loop containing nucleotide triphosphate hydrolases"/>
    <property type="match status" value="1"/>
</dbReference>
<dbReference type="PANTHER" id="PTHR37937:SF1">
    <property type="entry name" value="CONJUGATIVE TRANSFER: DNA TRANSPORT"/>
    <property type="match status" value="1"/>
</dbReference>
<keyword evidence="4 7" id="KW-1133">Transmembrane helix</keyword>
<dbReference type="EMBL" id="CP115922">
    <property type="protein sequence ID" value="XCD19105.1"/>
    <property type="molecule type" value="Genomic_DNA"/>
</dbReference>
<dbReference type="KEGG" id="vck:PG915_24525"/>
<keyword evidence="3 7" id="KW-0812">Transmembrane</keyword>
<keyword evidence="2" id="KW-1003">Cell membrane</keyword>
<feature type="domain" description="TraD/TraG TraM recognition site" evidence="8">
    <location>
        <begin position="486"/>
        <end position="612"/>
    </location>
</feature>
<keyword evidence="9" id="KW-0614">Plasmid</keyword>
<dbReference type="InterPro" id="IPR027417">
    <property type="entry name" value="P-loop_NTPase"/>
</dbReference>
<dbReference type="NCBIfam" id="TIGR03743">
    <property type="entry name" value="SXT_TraD"/>
    <property type="match status" value="1"/>
</dbReference>
<feature type="transmembrane region" description="Helical" evidence="7">
    <location>
        <begin position="54"/>
        <end position="73"/>
    </location>
</feature>
<organism evidence="9">
    <name type="scientific">Vibrio chaetopteri</name>
    <dbReference type="NCBI Taxonomy" id="3016528"/>
    <lineage>
        <taxon>Bacteria</taxon>
        <taxon>Pseudomonadati</taxon>
        <taxon>Pseudomonadota</taxon>
        <taxon>Gammaproteobacteria</taxon>
        <taxon>Vibrionales</taxon>
        <taxon>Vibrionaceae</taxon>
        <taxon>Vibrio</taxon>
    </lineage>
</organism>
<evidence type="ECO:0000256" key="2">
    <source>
        <dbReference type="ARBA" id="ARBA00022475"/>
    </source>
</evidence>
<dbReference type="GO" id="GO:0005886">
    <property type="term" value="C:plasma membrane"/>
    <property type="evidence" value="ECO:0007669"/>
    <property type="project" value="UniProtKB-SubCell"/>
</dbReference>
<evidence type="ECO:0000256" key="7">
    <source>
        <dbReference type="SAM" id="Phobius"/>
    </source>
</evidence>
<accession>A0AAU8BQV7</accession>
<dbReference type="RefSeq" id="WP_353500232.1">
    <property type="nucleotide sequence ID" value="NZ_CP115922.1"/>
</dbReference>
<dbReference type="SUPFAM" id="SSF52540">
    <property type="entry name" value="P-loop containing nucleoside triphosphate hydrolases"/>
    <property type="match status" value="1"/>
</dbReference>
<feature type="region of interest" description="Disordered" evidence="6">
    <location>
        <begin position="574"/>
        <end position="600"/>
    </location>
</feature>
<proteinExistence type="predicted"/>